<accession>A0A8X6VJ07</accession>
<name>A0A8X6VJ07_TRICX</name>
<dbReference type="SUPFAM" id="SSF53098">
    <property type="entry name" value="Ribonuclease H-like"/>
    <property type="match status" value="1"/>
</dbReference>
<dbReference type="PANTHER" id="PTHR47331">
    <property type="entry name" value="PHD-TYPE DOMAIN-CONTAINING PROTEIN"/>
    <property type="match status" value="1"/>
</dbReference>
<evidence type="ECO:0000313" key="2">
    <source>
        <dbReference type="Proteomes" id="UP000887159"/>
    </source>
</evidence>
<dbReference type="AlphaFoldDB" id="A0A8X6VJ07"/>
<organism evidence="1 2">
    <name type="scientific">Trichonephila clavipes</name>
    <name type="common">Golden silk orbweaver</name>
    <name type="synonym">Nephila clavipes</name>
    <dbReference type="NCBI Taxonomy" id="2585209"/>
    <lineage>
        <taxon>Eukaryota</taxon>
        <taxon>Metazoa</taxon>
        <taxon>Ecdysozoa</taxon>
        <taxon>Arthropoda</taxon>
        <taxon>Chelicerata</taxon>
        <taxon>Arachnida</taxon>
        <taxon>Araneae</taxon>
        <taxon>Araneomorphae</taxon>
        <taxon>Entelegynae</taxon>
        <taxon>Araneoidea</taxon>
        <taxon>Nephilidae</taxon>
        <taxon>Trichonephila</taxon>
    </lineage>
</organism>
<evidence type="ECO:0000313" key="1">
    <source>
        <dbReference type="EMBL" id="GFY09488.1"/>
    </source>
</evidence>
<reference evidence="1" key="1">
    <citation type="submission" date="2020-08" db="EMBL/GenBank/DDBJ databases">
        <title>Multicomponent nature underlies the extraordinary mechanical properties of spider dragline silk.</title>
        <authorList>
            <person name="Kono N."/>
            <person name="Nakamura H."/>
            <person name="Mori M."/>
            <person name="Yoshida Y."/>
            <person name="Ohtoshi R."/>
            <person name="Malay A.D."/>
            <person name="Moran D.A.P."/>
            <person name="Tomita M."/>
            <person name="Numata K."/>
            <person name="Arakawa K."/>
        </authorList>
    </citation>
    <scope>NUCLEOTIDE SEQUENCE</scope>
</reference>
<sequence length="128" mass="14531">MSNEPAPLPLDRVADCVAFEIVGIDLAGPLFLKSGEKVWIALLTCANFRAIHLELVNSLTADSFLLSLRRFIPRRGRPRTIYSDNGTNFRCASNDLSKLDWDKITRRTMPNKILWKFIPPSAAWWGGW</sequence>
<gene>
    <name evidence="1" type="primary">AVEN_157952_1</name>
    <name evidence="1" type="ORF">TNCV_4321671</name>
</gene>
<keyword evidence="2" id="KW-1185">Reference proteome</keyword>
<dbReference type="Gene3D" id="3.30.420.10">
    <property type="entry name" value="Ribonuclease H-like superfamily/Ribonuclease H"/>
    <property type="match status" value="1"/>
</dbReference>
<dbReference type="GO" id="GO:0003676">
    <property type="term" value="F:nucleic acid binding"/>
    <property type="evidence" value="ECO:0007669"/>
    <property type="project" value="InterPro"/>
</dbReference>
<proteinExistence type="predicted"/>
<dbReference type="EMBL" id="BMAU01021290">
    <property type="protein sequence ID" value="GFY09488.1"/>
    <property type="molecule type" value="Genomic_DNA"/>
</dbReference>
<protein>
    <submittedName>
        <fullName evidence="1">Integrase catalytic domain-containing protein</fullName>
    </submittedName>
</protein>
<dbReference type="PANTHER" id="PTHR47331:SF1">
    <property type="entry name" value="GAG-LIKE PROTEIN"/>
    <property type="match status" value="1"/>
</dbReference>
<comment type="caution">
    <text evidence="1">The sequence shown here is derived from an EMBL/GenBank/DDBJ whole genome shotgun (WGS) entry which is preliminary data.</text>
</comment>
<dbReference type="Proteomes" id="UP000887159">
    <property type="component" value="Unassembled WGS sequence"/>
</dbReference>
<dbReference type="InterPro" id="IPR036397">
    <property type="entry name" value="RNaseH_sf"/>
</dbReference>
<dbReference type="InterPro" id="IPR012337">
    <property type="entry name" value="RNaseH-like_sf"/>
</dbReference>